<dbReference type="RefSeq" id="WP_206294364.1">
    <property type="nucleotide sequence ID" value="NZ_CP063458.1"/>
</dbReference>
<dbReference type="NCBIfam" id="TIGR02603">
    <property type="entry name" value="CxxCH_TIGR02603"/>
    <property type="match status" value="1"/>
</dbReference>
<dbReference type="InterPro" id="IPR055557">
    <property type="entry name" value="DUF7133"/>
</dbReference>
<dbReference type="Pfam" id="PF13442">
    <property type="entry name" value="Cytochrome_CBB3"/>
    <property type="match status" value="1"/>
</dbReference>
<dbReference type="InterPro" id="IPR011041">
    <property type="entry name" value="Quinoprot_gluc/sorb_DH_b-prop"/>
</dbReference>
<dbReference type="Proteomes" id="UP000593765">
    <property type="component" value="Chromosome"/>
</dbReference>
<dbReference type="GO" id="GO:0009055">
    <property type="term" value="F:electron transfer activity"/>
    <property type="evidence" value="ECO:0007669"/>
    <property type="project" value="InterPro"/>
</dbReference>
<keyword evidence="1 4" id="KW-0349">Heme</keyword>
<dbReference type="AlphaFoldDB" id="A0A7M2X0K9"/>
<sequence>MAVSRWMGRGLVALVAVGLLSARSPGADAPAPQPPAPAPLAEAAGRMTVPPGFNVRLFAGEPDVVQPIAFTWDHRGRMWVVQCLSYPNWAMDDSKPGTDSIIILEDTDHDGKFDKRTVFADKLRNVSAIEVGFGGVWIGAIPYLQFIPDRDGDDKPDGPPENLLDGWNVKEVKHNIFSSFTWGPDGWLYATNGIQSKSAVGKPGTPAEKRVKFDCGVWRYHPTKHLFEVVCVGTTNPWGLDFDEYGNCFFTNCVIAHLWHAIPGAHFQRMYGQHTNPYHYGYMQSCADHLHWGGGSWTESRGGQGKHSEAGGGHAHIGAMVYQGDNWPDEYRGGLYTCNLHGNRVNHDIFEAKGSGVVAHHGKDFLLANDTWFRGLAIKSGPDGAVYICDWTDTGECHNYVVVDRMNGRLYRVAFGTPSTVPADLSKLDDTGLIKLLDHKNQWWTRTARRLLQERTATGKLGGDTVASLRKALDVTNDPKAKLRALWHLVAVDGVTPELLTQLTGDSPYVAGWAIRLAVDGGRPSDALLARFAELARSSESPVVRLNLASALQRLPVADRWAIAEGLVQHDDNEDANLPLMVWFGVEPLVSADLSRAMALAEKSKLKIVQQYIARRAVDGVSKPGMEAVVALLDKTSDQELRKWLLVGLKEGLAGLRKVDMPAAWPQVYQKLLASNRGEVREGATQVGLVFGDTLALGDLRKQATDATADPQARQRAIQSLVTAKDADLAPLLHKLLDDRDVRTTAIKAIAAVGHADSAKEIIKRYGKLTVFEKPDAVQTLVSRPAYASALLDAIEAGTVARADLTAYSVRQLANITDAGVKAKLAKVWGDVRPTDKDKQQKIKDYKKLFAADVLAKADLANGKGVYAKTCAACHTLFNEGGKVGPDLTGSQRTNLDYVLENVVDPSAQVAREFRVTIIDTKDDRTIDGIVTAENDKSVTIRTTNEEITVPVSEIRKRRQSPLSMMPEGQLDTMPEKDRVDLIGYLMK</sequence>
<evidence type="ECO:0000256" key="3">
    <source>
        <dbReference type="ARBA" id="ARBA00023004"/>
    </source>
</evidence>
<dbReference type="GO" id="GO:0020037">
    <property type="term" value="F:heme binding"/>
    <property type="evidence" value="ECO:0007669"/>
    <property type="project" value="InterPro"/>
</dbReference>
<feature type="domain" description="Cytochrome c" evidence="6">
    <location>
        <begin position="858"/>
        <end position="988"/>
    </location>
</feature>
<dbReference type="KEGG" id="hbs:IPV69_07465"/>
<dbReference type="SUPFAM" id="SSF50952">
    <property type="entry name" value="Soluble quinoprotein glucose dehydrogenase"/>
    <property type="match status" value="1"/>
</dbReference>
<dbReference type="Gene3D" id="1.25.10.10">
    <property type="entry name" value="Leucine-rich Repeat Variant"/>
    <property type="match status" value="2"/>
</dbReference>
<feature type="chain" id="PRO_5034212300" evidence="5">
    <location>
        <begin position="30"/>
        <end position="988"/>
    </location>
</feature>
<dbReference type="InterPro" id="IPR036909">
    <property type="entry name" value="Cyt_c-like_dom_sf"/>
</dbReference>
<dbReference type="InterPro" id="IPR016024">
    <property type="entry name" value="ARM-type_fold"/>
</dbReference>
<keyword evidence="8" id="KW-1185">Reference proteome</keyword>
<reference evidence="7 8" key="1">
    <citation type="submission" date="2020-10" db="EMBL/GenBank/DDBJ databases">
        <title>Wide distribution of Phycisphaera-like planctomycetes from WD2101 soil group in peatlands and genome analysis of the first cultivated representative.</title>
        <authorList>
            <person name="Dedysh S.N."/>
            <person name="Beletsky A.V."/>
            <person name="Ivanova A."/>
            <person name="Kulichevskaya I.S."/>
            <person name="Suzina N.E."/>
            <person name="Philippov D.A."/>
            <person name="Rakitin A.L."/>
            <person name="Mardanov A.V."/>
            <person name="Ravin N.V."/>
        </authorList>
    </citation>
    <scope>NUCLEOTIDE SEQUENCE [LARGE SCALE GENOMIC DNA]</scope>
    <source>
        <strain evidence="7 8">M1803</strain>
    </source>
</reference>
<dbReference type="NCBIfam" id="TIGR02604">
    <property type="entry name" value="Piru_Ver_Nterm"/>
    <property type="match status" value="1"/>
</dbReference>
<dbReference type="SUPFAM" id="SSF46626">
    <property type="entry name" value="Cytochrome c"/>
    <property type="match status" value="1"/>
</dbReference>
<dbReference type="Gene3D" id="2.120.10.30">
    <property type="entry name" value="TolB, C-terminal domain"/>
    <property type="match status" value="1"/>
</dbReference>
<dbReference type="Gene3D" id="1.10.760.10">
    <property type="entry name" value="Cytochrome c-like domain"/>
    <property type="match status" value="1"/>
</dbReference>
<dbReference type="GO" id="GO:0046872">
    <property type="term" value="F:metal ion binding"/>
    <property type="evidence" value="ECO:0007669"/>
    <property type="project" value="UniProtKB-KW"/>
</dbReference>
<name>A0A7M2X0K9_9BACT</name>
<dbReference type="PROSITE" id="PS51007">
    <property type="entry name" value="CYTC"/>
    <property type="match status" value="1"/>
</dbReference>
<dbReference type="Pfam" id="PF23500">
    <property type="entry name" value="DUF7133"/>
    <property type="match status" value="1"/>
</dbReference>
<evidence type="ECO:0000313" key="7">
    <source>
        <dbReference type="EMBL" id="QOV91189.1"/>
    </source>
</evidence>
<evidence type="ECO:0000256" key="5">
    <source>
        <dbReference type="SAM" id="SignalP"/>
    </source>
</evidence>
<evidence type="ECO:0000259" key="6">
    <source>
        <dbReference type="PROSITE" id="PS51007"/>
    </source>
</evidence>
<organism evidence="7 8">
    <name type="scientific">Humisphaera borealis</name>
    <dbReference type="NCBI Taxonomy" id="2807512"/>
    <lineage>
        <taxon>Bacteria</taxon>
        <taxon>Pseudomonadati</taxon>
        <taxon>Planctomycetota</taxon>
        <taxon>Phycisphaerae</taxon>
        <taxon>Tepidisphaerales</taxon>
        <taxon>Tepidisphaeraceae</taxon>
        <taxon>Humisphaera</taxon>
    </lineage>
</organism>
<feature type="signal peptide" evidence="5">
    <location>
        <begin position="1"/>
        <end position="29"/>
    </location>
</feature>
<accession>A0A7M2X0K9</accession>
<dbReference type="Pfam" id="PF13646">
    <property type="entry name" value="HEAT_2"/>
    <property type="match status" value="1"/>
</dbReference>
<evidence type="ECO:0000256" key="1">
    <source>
        <dbReference type="ARBA" id="ARBA00022617"/>
    </source>
</evidence>
<evidence type="ECO:0000256" key="2">
    <source>
        <dbReference type="ARBA" id="ARBA00022723"/>
    </source>
</evidence>
<dbReference type="InterPro" id="IPR011989">
    <property type="entry name" value="ARM-like"/>
</dbReference>
<dbReference type="InterPro" id="IPR011042">
    <property type="entry name" value="6-blade_b-propeller_TolB-like"/>
</dbReference>
<dbReference type="InterPro" id="IPR009056">
    <property type="entry name" value="Cyt_c-like_dom"/>
</dbReference>
<dbReference type="SUPFAM" id="SSF48371">
    <property type="entry name" value="ARM repeat"/>
    <property type="match status" value="1"/>
</dbReference>
<dbReference type="InterPro" id="IPR013428">
    <property type="entry name" value="Membrane-bound_put_N"/>
</dbReference>
<evidence type="ECO:0000256" key="4">
    <source>
        <dbReference type="PROSITE-ProRule" id="PRU00433"/>
    </source>
</evidence>
<gene>
    <name evidence="7" type="ORF">IPV69_07465</name>
</gene>
<proteinExistence type="predicted"/>
<dbReference type="InterPro" id="IPR013427">
    <property type="entry name" value="Haem-bd_dom_put"/>
</dbReference>
<keyword evidence="2 4" id="KW-0479">Metal-binding</keyword>
<dbReference type="EMBL" id="CP063458">
    <property type="protein sequence ID" value="QOV91189.1"/>
    <property type="molecule type" value="Genomic_DNA"/>
</dbReference>
<keyword evidence="5" id="KW-0732">Signal</keyword>
<dbReference type="PANTHER" id="PTHR33546:SF1">
    <property type="entry name" value="LARGE, MULTIFUNCTIONAL SECRETED PROTEIN"/>
    <property type="match status" value="1"/>
</dbReference>
<keyword evidence="3 4" id="KW-0408">Iron</keyword>
<dbReference type="PANTHER" id="PTHR33546">
    <property type="entry name" value="LARGE, MULTIFUNCTIONAL SECRETED PROTEIN-RELATED"/>
    <property type="match status" value="1"/>
</dbReference>
<protein>
    <submittedName>
        <fullName evidence="7">HEAT repeat domain-containing protein</fullName>
    </submittedName>
</protein>
<evidence type="ECO:0000313" key="8">
    <source>
        <dbReference type="Proteomes" id="UP000593765"/>
    </source>
</evidence>